<accession>A0A8K0NMU7</accession>
<evidence type="ECO:0000313" key="2">
    <source>
        <dbReference type="Proteomes" id="UP000812966"/>
    </source>
</evidence>
<protein>
    <submittedName>
        <fullName evidence="1">Uncharacterized protein</fullName>
    </submittedName>
</protein>
<reference evidence="1" key="1">
    <citation type="submission" date="2020-04" db="EMBL/GenBank/DDBJ databases">
        <title>Analysis of mating type loci in Filobasidium floriforme.</title>
        <authorList>
            <person name="Nowrousian M."/>
        </authorList>
    </citation>
    <scope>NUCLEOTIDE SEQUENCE</scope>
    <source>
        <strain evidence="1">CBS 6242</strain>
    </source>
</reference>
<sequence>MSTKRNQDIRNLLATQDLLRTVFVNRQGNASINAGLVTELISMGGLLSSAWIDSDTPMVSEMKMIVLRKKLVTENPEVNGAFVQKVSRETLMAMRTFLVSATLEAGKLVVQKVWEGNFNVDAAKEAKEAIAQCVKVLNIDVSTSSIWHERFLARGWDKTGDKFKEWRSQGLEYVTELEQLLIKLEKEGSDPQAIISGLREMYHIREHLAKVQWDDFKVRWNMWGDPKAVDDAPMTFKALQDEKTVWSEMTGTSDPQTVVSDLEKTFRSILDETIASILSQVTTAATQANSKDQ</sequence>
<proteinExistence type="predicted"/>
<keyword evidence="2" id="KW-1185">Reference proteome</keyword>
<gene>
    <name evidence="1" type="ORF">FFLO_03878</name>
</gene>
<dbReference type="Proteomes" id="UP000812966">
    <property type="component" value="Unassembled WGS sequence"/>
</dbReference>
<dbReference type="EMBL" id="JABELV010000075">
    <property type="protein sequence ID" value="KAG7532070.1"/>
    <property type="molecule type" value="Genomic_DNA"/>
</dbReference>
<organism evidence="1 2">
    <name type="scientific">Filobasidium floriforme</name>
    <dbReference type="NCBI Taxonomy" id="5210"/>
    <lineage>
        <taxon>Eukaryota</taxon>
        <taxon>Fungi</taxon>
        <taxon>Dikarya</taxon>
        <taxon>Basidiomycota</taxon>
        <taxon>Agaricomycotina</taxon>
        <taxon>Tremellomycetes</taxon>
        <taxon>Filobasidiales</taxon>
        <taxon>Filobasidiaceae</taxon>
        <taxon>Filobasidium</taxon>
    </lineage>
</organism>
<name>A0A8K0NMU7_9TREE</name>
<comment type="caution">
    <text evidence="1">The sequence shown here is derived from an EMBL/GenBank/DDBJ whole genome shotgun (WGS) entry which is preliminary data.</text>
</comment>
<dbReference type="AlphaFoldDB" id="A0A8K0NMU7"/>
<evidence type="ECO:0000313" key="1">
    <source>
        <dbReference type="EMBL" id="KAG7532070.1"/>
    </source>
</evidence>